<gene>
    <name evidence="1" type="ORF">GFSPODELE1_LOCUS8056</name>
</gene>
<evidence type="ECO:0000313" key="2">
    <source>
        <dbReference type="Proteomes" id="UP001497453"/>
    </source>
</evidence>
<keyword evidence="2" id="KW-1185">Reference proteome</keyword>
<proteinExistence type="predicted"/>
<organism evidence="1 2">
    <name type="scientific">Somion occarium</name>
    <dbReference type="NCBI Taxonomy" id="3059160"/>
    <lineage>
        <taxon>Eukaryota</taxon>
        <taxon>Fungi</taxon>
        <taxon>Dikarya</taxon>
        <taxon>Basidiomycota</taxon>
        <taxon>Agaricomycotina</taxon>
        <taxon>Agaricomycetes</taxon>
        <taxon>Polyporales</taxon>
        <taxon>Cerrenaceae</taxon>
        <taxon>Somion</taxon>
    </lineage>
</organism>
<evidence type="ECO:0008006" key="3">
    <source>
        <dbReference type="Google" id="ProtNLM"/>
    </source>
</evidence>
<evidence type="ECO:0000313" key="1">
    <source>
        <dbReference type="EMBL" id="CAL1710881.1"/>
    </source>
</evidence>
<dbReference type="Gene3D" id="3.80.10.10">
    <property type="entry name" value="Ribonuclease Inhibitor"/>
    <property type="match status" value="1"/>
</dbReference>
<protein>
    <recommendedName>
        <fullName evidence="3">F-box domain-containing protein</fullName>
    </recommendedName>
</protein>
<name>A0ABP1DSU6_9APHY</name>
<dbReference type="InterPro" id="IPR032675">
    <property type="entry name" value="LRR_dom_sf"/>
</dbReference>
<sequence>MLSFNKVPKVGVDESGLCDSANLGPSVHSPVSAVHRVLLCDELLTHILAVYDVFESPPINRSLEANSRRELALLARVCKVISEVALNILWRCLDEPYPLISLLRISQDDAEESSIVPPRFLYYGTRIRILNAGAEYIVVWLIRNVKQMTSRPFPRLTRLIVNTDPLDHVSDVQLFIVPSLRSLTLTLCPRENPALSGLLDTIHRTAPYIDELQLEWHKYVLMRTVDVCEVLRGIIKFQHLRKLSTDLEISVYPGLIKTLSKLPTLQSLEFKSYVSDTRNISWNFFASSTGIAALRSITLYGSLPMILALLPALHRCSIVTCNIIIEDTLEAIVDGCHRDRQPQLAHDIVSLSSTLQSLVLQTEEPRRTHFQPQYPYRILRADFIQEFLGTRLLDVELMYIDGDDITDSLCHAMSLAWPELRILRLESSSPLTGPPAHMVTLTGLKYFALYCPDLRSITMQVNGTGNKWQDEIDATVHFNATTLENLNLNGSLVDSPRPVAMFLRWCFPGVRNIESRCRDTFEVRDLTAQRAWDEVVSLVQDYRLSSEQAI</sequence>
<reference evidence="2" key="1">
    <citation type="submission" date="2024-04" db="EMBL/GenBank/DDBJ databases">
        <authorList>
            <person name="Shaw F."/>
            <person name="Minotto A."/>
        </authorList>
    </citation>
    <scope>NUCLEOTIDE SEQUENCE [LARGE SCALE GENOMIC DNA]</scope>
</reference>
<dbReference type="EMBL" id="OZ037949">
    <property type="protein sequence ID" value="CAL1710881.1"/>
    <property type="molecule type" value="Genomic_DNA"/>
</dbReference>
<dbReference type="SUPFAM" id="SSF52047">
    <property type="entry name" value="RNI-like"/>
    <property type="match status" value="1"/>
</dbReference>
<accession>A0ABP1DSU6</accession>
<dbReference type="Proteomes" id="UP001497453">
    <property type="component" value="Chromosome 6"/>
</dbReference>